<dbReference type="RefSeq" id="WP_221859223.1">
    <property type="nucleotide sequence ID" value="NZ_JAIKTU010000003.1"/>
</dbReference>
<name>A0ABS7KUL7_CLOSR</name>
<dbReference type="NCBIfam" id="NF010681">
    <property type="entry name" value="PRK14081.1"/>
    <property type="match status" value="1"/>
</dbReference>
<evidence type="ECO:0000259" key="1">
    <source>
        <dbReference type="Pfam" id="PF07495"/>
    </source>
</evidence>
<feature type="domain" description="Two component regulator three Y" evidence="1">
    <location>
        <begin position="411"/>
        <end position="475"/>
    </location>
</feature>
<feature type="domain" description="Two component regulator three Y" evidence="1">
    <location>
        <begin position="34"/>
        <end position="89"/>
    </location>
</feature>
<accession>A0ABS7KUL7</accession>
<organism evidence="2 3">
    <name type="scientific">Clostridium sardiniense</name>
    <name type="common">Clostridium absonum</name>
    <dbReference type="NCBI Taxonomy" id="29369"/>
    <lineage>
        <taxon>Bacteria</taxon>
        <taxon>Bacillati</taxon>
        <taxon>Bacillota</taxon>
        <taxon>Clostridia</taxon>
        <taxon>Eubacteriales</taxon>
        <taxon>Clostridiaceae</taxon>
        <taxon>Clostridium</taxon>
    </lineage>
</organism>
<dbReference type="Pfam" id="PF07495">
    <property type="entry name" value="Y_Y_Y"/>
    <property type="match status" value="4"/>
</dbReference>
<protein>
    <submittedName>
        <fullName evidence="2">Triple tyrosine motif-containing protein</fullName>
    </submittedName>
</protein>
<comment type="caution">
    <text evidence="2">The sequence shown here is derived from an EMBL/GenBank/DDBJ whole genome shotgun (WGS) entry which is preliminary data.</text>
</comment>
<dbReference type="InterPro" id="IPR011123">
    <property type="entry name" value="Y_Y_Y"/>
</dbReference>
<dbReference type="EMBL" id="JAIKTU010000003">
    <property type="protein sequence ID" value="MBY0754515.1"/>
    <property type="molecule type" value="Genomic_DNA"/>
</dbReference>
<feature type="domain" description="Two component regulator three Y" evidence="1">
    <location>
        <begin position="603"/>
        <end position="666"/>
    </location>
</feature>
<gene>
    <name evidence="2" type="ORF">K5V21_03495</name>
</gene>
<dbReference type="Proteomes" id="UP001299068">
    <property type="component" value="Unassembled WGS sequence"/>
</dbReference>
<keyword evidence="3" id="KW-1185">Reference proteome</keyword>
<reference evidence="2 3" key="1">
    <citation type="journal article" date="2021" name="Cell Host Microbe">
        <title>in vivo commensal control of Clostridioides difficile virulence.</title>
        <authorList>
            <person name="Girinathan B.P."/>
            <person name="Dibenedetto N."/>
            <person name="Worley J.N."/>
            <person name="Peltier J."/>
            <person name="Arrieta-Ortiz M.L."/>
            <person name="Rupa Christinal Immanuel S."/>
            <person name="Lavin R."/>
            <person name="Delaney M.L."/>
            <person name="Cummins C."/>
            <person name="Hoffmann M."/>
            <person name="Luo Y."/>
            <person name="Gonzalez-Escalona N."/>
            <person name="Allard M."/>
            <person name="Onderdonk A.B."/>
            <person name="Gerber G.K."/>
            <person name="Sonenshein A.L."/>
            <person name="Baliga N."/>
            <person name="Dupuy B."/>
            <person name="Bry L."/>
        </authorList>
    </citation>
    <scope>NUCLEOTIDE SEQUENCE [LARGE SCALE GENOMIC DNA]</scope>
    <source>
        <strain evidence="2 3">DSM 599</strain>
    </source>
</reference>
<feature type="domain" description="Two component regulator three Y" evidence="1">
    <location>
        <begin position="507"/>
        <end position="572"/>
    </location>
</feature>
<evidence type="ECO:0000313" key="3">
    <source>
        <dbReference type="Proteomes" id="UP001299068"/>
    </source>
</evidence>
<proteinExistence type="predicted"/>
<evidence type="ECO:0000313" key="2">
    <source>
        <dbReference type="EMBL" id="MBY0754515.1"/>
    </source>
</evidence>
<sequence>MGDMNILFGKKSPQEPKENIEIGVEFEEEIDFKVLIGNDGIWNTIKNFNNKKSCVWTPKNEGEYIVMVQGKRKGSKKPFEFLAKEEYIIGKSLGEEKLIKEILLDKEECFTGEKVNIEVVSSKEVLLYRFWRRGDNGWEPVRDYSTDNKLSYAAVREGSEEILIECKKTNSKENVDEYKTVKFKVKEKNKVEITDFKCLTDELLLNEELVFKVKASCDDARPLLFKFVRVDKYGRSVCIQDFSSRRIVSFQENEEGEYKLLCLMKDIFSNKEYDDRAVMLYEVRPYNAVRINSFKADVNTPQVSGTDITFKADAYGGRELVYRYIVDGPIAEDSCYTRSKEFYWNPREKGSYKITLYVKDISYNGDYEDKKTILFDIDKKGDKPIRIVDVISDQRREVIVNRPINVRAIAEGGTILLYSFIIFRDRKEIDRIDYSRTNWLNYTPKEKGEYEISIRVKDKYSLEDYDVDSSVFLKVKDYLPGNIDYILLPCKELFLVGDEIEVEAVVQNTKNILINFVTKINGHEVEETGFMKNKKLVVKPKCAGKYTFEVYAKNVKCEGEFDTKRDINIYVHEAIPVTGTKIKIDKEPIKINTEVNFWAESVGGKDVCYEFYLMEKGNWVKAQSYSKKRYYTFIPFSKGKYRVMVLAKSFYKRVNYEDYCEIEFTV</sequence>